<evidence type="ECO:0000313" key="5">
    <source>
        <dbReference type="Proteomes" id="UP001059295"/>
    </source>
</evidence>
<dbReference type="NCBIfam" id="TIGR00453">
    <property type="entry name" value="ispD"/>
    <property type="match status" value="1"/>
</dbReference>
<dbReference type="InterPro" id="IPR050088">
    <property type="entry name" value="IspD/TarI_cytidylyltransf_bact"/>
</dbReference>
<dbReference type="GO" id="GO:0050518">
    <property type="term" value="F:2-C-methyl-D-erythritol 4-phosphate cytidylyltransferase activity"/>
    <property type="evidence" value="ECO:0007669"/>
    <property type="project" value="UniProtKB-EC"/>
</dbReference>
<evidence type="ECO:0000313" key="4">
    <source>
        <dbReference type="EMBL" id="UWN56943.1"/>
    </source>
</evidence>
<dbReference type="GeneID" id="82892036"/>
<keyword evidence="2 3" id="KW-0548">Nucleotidyltransferase</keyword>
<dbReference type="Pfam" id="PF01128">
    <property type="entry name" value="IspD"/>
    <property type="match status" value="1"/>
</dbReference>
<dbReference type="EMBL" id="CP102294">
    <property type="protein sequence ID" value="UWN56943.1"/>
    <property type="molecule type" value="Genomic_DNA"/>
</dbReference>
<sequence length="236" mass="26045">MKNATDSIAVIIVAGGSGARMGARLPKQFLPLDGRPVLMHTVQRFADALPQSRIVVVLPSSHIEYWNKLCRRHGFAVPHIVCTGGANRFESVSNGLRHAGEAELIAVHDGVRPLVSREIIERATEDARTYGAVIPVVRPIDSMRRIDRDGSRIVDRSLYRIVQTPQVFRADILRNAYARPFDERFTDDASVVEAAGQPVYLCEGSYENIKITTPVDMLTAEALLAQRQRTSATAGE</sequence>
<name>A0ABY5UZ86_9BACT</name>
<keyword evidence="3" id="KW-0414">Isoprene biosynthesis</keyword>
<dbReference type="EC" id="2.7.7.60" evidence="3"/>
<keyword evidence="1 3" id="KW-0808">Transferase</keyword>
<feature type="site" description="Transition state stabilizer" evidence="3">
    <location>
        <position position="27"/>
    </location>
</feature>
<dbReference type="InterPro" id="IPR034683">
    <property type="entry name" value="IspD/TarI"/>
</dbReference>
<protein>
    <recommendedName>
        <fullName evidence="3">2-C-methyl-D-erythritol 4-phosphate cytidylyltransferase</fullName>
        <ecNumber evidence="3">2.7.7.60</ecNumber>
    </recommendedName>
    <alternativeName>
        <fullName evidence="3">4-diphosphocytidyl-2C-methyl-D-erythritol synthase</fullName>
    </alternativeName>
    <alternativeName>
        <fullName evidence="3">MEP cytidylyltransferase</fullName>
        <shortName evidence="3">MCT</shortName>
    </alternativeName>
</protein>
<dbReference type="PANTHER" id="PTHR32125">
    <property type="entry name" value="2-C-METHYL-D-ERYTHRITOL 4-PHOSPHATE CYTIDYLYLTRANSFERASE, CHLOROPLASTIC"/>
    <property type="match status" value="1"/>
</dbReference>
<dbReference type="PANTHER" id="PTHR32125:SF4">
    <property type="entry name" value="2-C-METHYL-D-ERYTHRITOL 4-PHOSPHATE CYTIDYLYLTRANSFERASE, CHLOROPLASTIC"/>
    <property type="match status" value="1"/>
</dbReference>
<dbReference type="InterPro" id="IPR001228">
    <property type="entry name" value="IspD"/>
</dbReference>
<comment type="function">
    <text evidence="3">Catalyzes the formation of 4-diphosphocytidyl-2-C-methyl-D-erythritol from CTP and 2-C-methyl-D-erythritol 4-phosphate (MEP).</text>
</comment>
<evidence type="ECO:0000256" key="1">
    <source>
        <dbReference type="ARBA" id="ARBA00022679"/>
    </source>
</evidence>
<feature type="site" description="Positions MEP for the nucleophilic attack" evidence="3">
    <location>
        <position position="210"/>
    </location>
</feature>
<reference evidence="4" key="1">
    <citation type="journal article" date="2022" name="Cell">
        <title>Design, construction, and in vivo augmentation of a complex gut microbiome.</title>
        <authorList>
            <person name="Cheng A.G."/>
            <person name="Ho P.Y."/>
            <person name="Aranda-Diaz A."/>
            <person name="Jain S."/>
            <person name="Yu F.B."/>
            <person name="Meng X."/>
            <person name="Wang M."/>
            <person name="Iakiviak M."/>
            <person name="Nagashima K."/>
            <person name="Zhao A."/>
            <person name="Murugkar P."/>
            <person name="Patil A."/>
            <person name="Atabakhsh K."/>
            <person name="Weakley A."/>
            <person name="Yan J."/>
            <person name="Brumbaugh A.R."/>
            <person name="Higginbottom S."/>
            <person name="Dimas A."/>
            <person name="Shiver A.L."/>
            <person name="Deutschbauer A."/>
            <person name="Neff N."/>
            <person name="Sonnenburg J.L."/>
            <person name="Huang K.C."/>
            <person name="Fischbach M.A."/>
        </authorList>
    </citation>
    <scope>NUCLEOTIDE SEQUENCE</scope>
    <source>
        <strain evidence="4">AP11</strain>
    </source>
</reference>
<dbReference type="SUPFAM" id="SSF53448">
    <property type="entry name" value="Nucleotide-diphospho-sugar transferases"/>
    <property type="match status" value="1"/>
</dbReference>
<comment type="similarity">
    <text evidence="3">Belongs to the IspD/TarI cytidylyltransferase family. IspD subfamily.</text>
</comment>
<dbReference type="NCBIfam" id="NF001186">
    <property type="entry name" value="PRK00155.2-3"/>
    <property type="match status" value="1"/>
</dbReference>
<dbReference type="HAMAP" id="MF_00108">
    <property type="entry name" value="IspD"/>
    <property type="match status" value="1"/>
</dbReference>
<comment type="catalytic activity">
    <reaction evidence="3">
        <text>2-C-methyl-D-erythritol 4-phosphate + CTP + H(+) = 4-CDP-2-C-methyl-D-erythritol + diphosphate</text>
        <dbReference type="Rhea" id="RHEA:13429"/>
        <dbReference type="ChEBI" id="CHEBI:15378"/>
        <dbReference type="ChEBI" id="CHEBI:33019"/>
        <dbReference type="ChEBI" id="CHEBI:37563"/>
        <dbReference type="ChEBI" id="CHEBI:57823"/>
        <dbReference type="ChEBI" id="CHEBI:58262"/>
        <dbReference type="EC" id="2.7.7.60"/>
    </reaction>
</comment>
<dbReference type="CDD" id="cd02516">
    <property type="entry name" value="CDP-ME_synthetase"/>
    <property type="match status" value="1"/>
</dbReference>
<organism evidence="4 5">
    <name type="scientific">Alistipes ihumii AP11</name>
    <dbReference type="NCBI Taxonomy" id="1211813"/>
    <lineage>
        <taxon>Bacteria</taxon>
        <taxon>Pseudomonadati</taxon>
        <taxon>Bacteroidota</taxon>
        <taxon>Bacteroidia</taxon>
        <taxon>Bacteroidales</taxon>
        <taxon>Rikenellaceae</taxon>
        <taxon>Alistipes</taxon>
    </lineage>
</organism>
<evidence type="ECO:0000256" key="2">
    <source>
        <dbReference type="ARBA" id="ARBA00022695"/>
    </source>
</evidence>
<dbReference type="RefSeq" id="WP_019245733.1">
    <property type="nucleotide sequence ID" value="NZ_CAPH01000009.1"/>
</dbReference>
<dbReference type="Proteomes" id="UP001059295">
    <property type="component" value="Chromosome"/>
</dbReference>
<dbReference type="Gene3D" id="3.90.550.10">
    <property type="entry name" value="Spore Coat Polysaccharide Biosynthesis Protein SpsA, Chain A"/>
    <property type="match status" value="1"/>
</dbReference>
<keyword evidence="5" id="KW-1185">Reference proteome</keyword>
<evidence type="ECO:0000256" key="3">
    <source>
        <dbReference type="HAMAP-Rule" id="MF_00108"/>
    </source>
</evidence>
<gene>
    <name evidence="3" type="primary">ispD</name>
    <name evidence="4" type="ORF">NQ491_09840</name>
</gene>
<accession>A0ABY5UZ86</accession>
<feature type="site" description="Transition state stabilizer" evidence="3">
    <location>
        <position position="20"/>
    </location>
</feature>
<proteinExistence type="inferred from homology"/>
<feature type="site" description="Positions MEP for the nucleophilic attack" evidence="3">
    <location>
        <position position="156"/>
    </location>
</feature>
<dbReference type="InterPro" id="IPR029044">
    <property type="entry name" value="Nucleotide-diphossugar_trans"/>
</dbReference>
<comment type="pathway">
    <text evidence="3">Isoprenoid biosynthesis; isopentenyl diphosphate biosynthesis via DXP pathway; isopentenyl diphosphate from 1-deoxy-D-xylulose 5-phosphate: step 2/6.</text>
</comment>